<name>A0A9Q1IIJ8_SYNKA</name>
<evidence type="ECO:0000256" key="1">
    <source>
        <dbReference type="SAM" id="MobiDB-lite"/>
    </source>
</evidence>
<feature type="compositionally biased region" description="Basic and acidic residues" evidence="1">
    <location>
        <begin position="100"/>
        <end position="117"/>
    </location>
</feature>
<feature type="region of interest" description="Disordered" evidence="1">
    <location>
        <begin position="75"/>
        <end position="125"/>
    </location>
</feature>
<evidence type="ECO:0000313" key="3">
    <source>
        <dbReference type="Proteomes" id="UP001152622"/>
    </source>
</evidence>
<dbReference type="EMBL" id="JAINUF010000014">
    <property type="protein sequence ID" value="KAJ8343123.1"/>
    <property type="molecule type" value="Genomic_DNA"/>
</dbReference>
<gene>
    <name evidence="2" type="ORF">SKAU_G00330510</name>
</gene>
<comment type="caution">
    <text evidence="2">The sequence shown here is derived from an EMBL/GenBank/DDBJ whole genome shotgun (WGS) entry which is preliminary data.</text>
</comment>
<protein>
    <submittedName>
        <fullName evidence="2">Uncharacterized protein</fullName>
    </submittedName>
</protein>
<accession>A0A9Q1IIJ8</accession>
<proteinExistence type="predicted"/>
<organism evidence="2 3">
    <name type="scientific">Synaphobranchus kaupii</name>
    <name type="common">Kaup's arrowtooth eel</name>
    <dbReference type="NCBI Taxonomy" id="118154"/>
    <lineage>
        <taxon>Eukaryota</taxon>
        <taxon>Metazoa</taxon>
        <taxon>Chordata</taxon>
        <taxon>Craniata</taxon>
        <taxon>Vertebrata</taxon>
        <taxon>Euteleostomi</taxon>
        <taxon>Actinopterygii</taxon>
        <taxon>Neopterygii</taxon>
        <taxon>Teleostei</taxon>
        <taxon>Anguilliformes</taxon>
        <taxon>Synaphobranchidae</taxon>
        <taxon>Synaphobranchus</taxon>
    </lineage>
</organism>
<dbReference type="Proteomes" id="UP001152622">
    <property type="component" value="Chromosome 14"/>
</dbReference>
<evidence type="ECO:0000313" key="2">
    <source>
        <dbReference type="EMBL" id="KAJ8343123.1"/>
    </source>
</evidence>
<reference evidence="2" key="1">
    <citation type="journal article" date="2023" name="Science">
        <title>Genome structures resolve the early diversification of teleost fishes.</title>
        <authorList>
            <person name="Parey E."/>
            <person name="Louis A."/>
            <person name="Montfort J."/>
            <person name="Bouchez O."/>
            <person name="Roques C."/>
            <person name="Iampietro C."/>
            <person name="Lluch J."/>
            <person name="Castinel A."/>
            <person name="Donnadieu C."/>
            <person name="Desvignes T."/>
            <person name="Floi Bucao C."/>
            <person name="Jouanno E."/>
            <person name="Wen M."/>
            <person name="Mejri S."/>
            <person name="Dirks R."/>
            <person name="Jansen H."/>
            <person name="Henkel C."/>
            <person name="Chen W.J."/>
            <person name="Zahm M."/>
            <person name="Cabau C."/>
            <person name="Klopp C."/>
            <person name="Thompson A.W."/>
            <person name="Robinson-Rechavi M."/>
            <person name="Braasch I."/>
            <person name="Lecointre G."/>
            <person name="Bobe J."/>
            <person name="Postlethwait J.H."/>
            <person name="Berthelot C."/>
            <person name="Roest Crollius H."/>
            <person name="Guiguen Y."/>
        </authorList>
    </citation>
    <scope>NUCLEOTIDE SEQUENCE</scope>
    <source>
        <strain evidence="2">WJC10195</strain>
    </source>
</reference>
<keyword evidence="3" id="KW-1185">Reference proteome</keyword>
<sequence length="125" mass="13559">MQTWDPEALGSSVDLSEVDSEVSTERVPMSTSPKANTNYAAMEQYFTSVSSGTSPISTDNVFSVLIASELWDSEEEASLTEPAFKQPCEAQSSGPSKPAKTKESLEAKKIENEDLHGPAKSKKRK</sequence>
<dbReference type="AlphaFoldDB" id="A0A9Q1IIJ8"/>
<feature type="region of interest" description="Disordered" evidence="1">
    <location>
        <begin position="1"/>
        <end position="35"/>
    </location>
</feature>